<gene>
    <name evidence="3" type="ORF">Tco_0804776</name>
</gene>
<name>A0ABQ5A9K8_9ASTR</name>
<evidence type="ECO:0000256" key="1">
    <source>
        <dbReference type="SAM" id="Coils"/>
    </source>
</evidence>
<accession>A0ABQ5A9K8</accession>
<feature type="region of interest" description="Disordered" evidence="2">
    <location>
        <begin position="227"/>
        <end position="255"/>
    </location>
</feature>
<keyword evidence="1" id="KW-0175">Coiled coil</keyword>
<keyword evidence="4" id="KW-1185">Reference proteome</keyword>
<dbReference type="Proteomes" id="UP001151760">
    <property type="component" value="Unassembled WGS sequence"/>
</dbReference>
<evidence type="ECO:0000313" key="3">
    <source>
        <dbReference type="EMBL" id="GJS97808.1"/>
    </source>
</evidence>
<protein>
    <recommendedName>
        <fullName evidence="5">Xylulose kinase-1</fullName>
    </recommendedName>
</protein>
<proteinExistence type="predicted"/>
<feature type="coiled-coil region" evidence="1">
    <location>
        <begin position="272"/>
        <end position="313"/>
    </location>
</feature>
<feature type="compositionally biased region" description="Polar residues" evidence="2">
    <location>
        <begin position="227"/>
        <end position="249"/>
    </location>
</feature>
<comment type="caution">
    <text evidence="3">The sequence shown here is derived from an EMBL/GenBank/DDBJ whole genome shotgun (WGS) entry which is preliminary data.</text>
</comment>
<sequence>MTTLKFADTHNMVAFLSKPAESDGFEQIVDFLNAQPIRYALTVNPTIYISCIEQFWSTGVVKTINGEVQLHALVDGKKIIISEASVRRDLKLEDEEGIDCLPNSTIFEQLALMGYEKISQKLTFYKPFFSPQWKFLIHTILQCLSSKTTAWNEFSSTMASAIICLATNQKFNFSKFIFEGMIRNLDNVSGKFLMYPSENVADEVVHKELGDSLVRVATTASSLEVEQDSGNITKTRSKATPNESSSLGTTSGGDPKCQEIIGDTIAQTSLKLNELMELCTTLQKKVLDLEKTKTTQANEITSLKRRVKKLEKKDRSRTYKLKRLYKVGLTARVESSGDEEDLGEDASKQGRRINVIDADEDITLVNVQDDANNEMFDVNALNVSTAATTVTITTKEITLAQALEALKTSKPKDKGKGIMIEEHVKPMKKKVQIMLDEEAALKLQAEFHEEERLAREKIDADHQLAERLQAQEQEELSDAEKATVNTFEDFRTELVEGKEKRAGEELIQESSKKQKVDDDKEIAELKQCMEIIPDEEEVTIDDIPLVVKPLRIVDWKIHKKGKKSYYQIIRADGKYGSTRLVESMDYLLLNDMKIMFEPHVEDEVWKLQNGYKVLEWKLYDSCGGRIVRIKSLLDAVWITAARVFVNVAQMKLVLLMNFKENILSS</sequence>
<reference evidence="3" key="1">
    <citation type="journal article" date="2022" name="Int. J. Mol. Sci.">
        <title>Draft Genome of Tanacetum Coccineum: Genomic Comparison of Closely Related Tanacetum-Family Plants.</title>
        <authorList>
            <person name="Yamashiro T."/>
            <person name="Shiraishi A."/>
            <person name="Nakayama K."/>
            <person name="Satake H."/>
        </authorList>
    </citation>
    <scope>NUCLEOTIDE SEQUENCE</scope>
</reference>
<evidence type="ECO:0000313" key="4">
    <source>
        <dbReference type="Proteomes" id="UP001151760"/>
    </source>
</evidence>
<dbReference type="EMBL" id="BQNB010011992">
    <property type="protein sequence ID" value="GJS97808.1"/>
    <property type="molecule type" value="Genomic_DNA"/>
</dbReference>
<organism evidence="3 4">
    <name type="scientific">Tanacetum coccineum</name>
    <dbReference type="NCBI Taxonomy" id="301880"/>
    <lineage>
        <taxon>Eukaryota</taxon>
        <taxon>Viridiplantae</taxon>
        <taxon>Streptophyta</taxon>
        <taxon>Embryophyta</taxon>
        <taxon>Tracheophyta</taxon>
        <taxon>Spermatophyta</taxon>
        <taxon>Magnoliopsida</taxon>
        <taxon>eudicotyledons</taxon>
        <taxon>Gunneridae</taxon>
        <taxon>Pentapetalae</taxon>
        <taxon>asterids</taxon>
        <taxon>campanulids</taxon>
        <taxon>Asterales</taxon>
        <taxon>Asteraceae</taxon>
        <taxon>Asteroideae</taxon>
        <taxon>Anthemideae</taxon>
        <taxon>Anthemidinae</taxon>
        <taxon>Tanacetum</taxon>
    </lineage>
</organism>
<evidence type="ECO:0008006" key="5">
    <source>
        <dbReference type="Google" id="ProtNLM"/>
    </source>
</evidence>
<reference evidence="3" key="2">
    <citation type="submission" date="2022-01" db="EMBL/GenBank/DDBJ databases">
        <authorList>
            <person name="Yamashiro T."/>
            <person name="Shiraishi A."/>
            <person name="Satake H."/>
            <person name="Nakayama K."/>
        </authorList>
    </citation>
    <scope>NUCLEOTIDE SEQUENCE</scope>
</reference>
<evidence type="ECO:0000256" key="2">
    <source>
        <dbReference type="SAM" id="MobiDB-lite"/>
    </source>
</evidence>